<organism evidence="1 2">
    <name type="scientific">Saguinus oedipus</name>
    <name type="common">Cotton-top tamarin</name>
    <name type="synonym">Oedipomidas oedipus</name>
    <dbReference type="NCBI Taxonomy" id="9490"/>
    <lineage>
        <taxon>Eukaryota</taxon>
        <taxon>Metazoa</taxon>
        <taxon>Chordata</taxon>
        <taxon>Craniata</taxon>
        <taxon>Vertebrata</taxon>
        <taxon>Euteleostomi</taxon>
        <taxon>Mammalia</taxon>
        <taxon>Eutheria</taxon>
        <taxon>Euarchontoglires</taxon>
        <taxon>Primates</taxon>
        <taxon>Haplorrhini</taxon>
        <taxon>Platyrrhini</taxon>
        <taxon>Cebidae</taxon>
        <taxon>Callitrichinae</taxon>
        <taxon>Saguinus</taxon>
    </lineage>
</organism>
<dbReference type="Gene3D" id="1.10.510.10">
    <property type="entry name" value="Transferase(Phosphotransferase) domain 1"/>
    <property type="match status" value="1"/>
</dbReference>
<dbReference type="InterPro" id="IPR011009">
    <property type="entry name" value="Kinase-like_dom_sf"/>
</dbReference>
<dbReference type="Proteomes" id="UP001266305">
    <property type="component" value="Unassembled WGS sequence"/>
</dbReference>
<comment type="caution">
    <text evidence="1">The sequence shown here is derived from an EMBL/GenBank/DDBJ whole genome shotgun (WGS) entry which is preliminary data.</text>
</comment>
<keyword evidence="2" id="KW-1185">Reference proteome</keyword>
<dbReference type="EMBL" id="JASSZA010000001">
    <property type="protein sequence ID" value="KAK2121177.1"/>
    <property type="molecule type" value="Genomic_DNA"/>
</dbReference>
<proteinExistence type="predicted"/>
<sequence>MDLKRNCGEPVDWPSPGLINTLDLLDKMLTFNPHKRIEVEQALAHPYLEQYYDPSDEVRAHVPGCCFKDIDQTAVDPNIFCSDLPEMYLVPYLVLPVSPPLHEDECCVYSLKPPPLITLSISEDFLQSTCSRTRHLKRCACHEDGQGDEVDSLLTGAARRVRREINLDSSHCGLSTPCWVCHSLETKTREPVVRSDEARVDMAALQSRPIAEAPFKFDMELDDLPKEKLKELIFEETARFQPGYRS</sequence>
<gene>
    <name evidence="1" type="ORF">P7K49_002563</name>
</gene>
<evidence type="ECO:0000313" key="1">
    <source>
        <dbReference type="EMBL" id="KAK2121177.1"/>
    </source>
</evidence>
<reference evidence="1 2" key="1">
    <citation type="submission" date="2023-05" db="EMBL/GenBank/DDBJ databases">
        <title>B98-5 Cell Line De Novo Hybrid Assembly: An Optical Mapping Approach.</title>
        <authorList>
            <person name="Kananen K."/>
            <person name="Auerbach J.A."/>
            <person name="Kautto E."/>
            <person name="Blachly J.S."/>
        </authorList>
    </citation>
    <scope>NUCLEOTIDE SEQUENCE [LARGE SCALE GENOMIC DNA]</scope>
    <source>
        <strain evidence="1">B95-8</strain>
        <tissue evidence="1">Cell line</tissue>
    </source>
</reference>
<dbReference type="SUPFAM" id="SSF56112">
    <property type="entry name" value="Protein kinase-like (PK-like)"/>
    <property type="match status" value="1"/>
</dbReference>
<name>A0ABQ9WLN5_SAGOE</name>
<protein>
    <submittedName>
        <fullName evidence="1">Uncharacterized protein</fullName>
    </submittedName>
</protein>
<accession>A0ABQ9WLN5</accession>
<evidence type="ECO:0000313" key="2">
    <source>
        <dbReference type="Proteomes" id="UP001266305"/>
    </source>
</evidence>